<accession>A0A6C0KAZ5</accession>
<name>A0A6C0KAZ5_9ZZZZ</name>
<organism evidence="1">
    <name type="scientific">viral metagenome</name>
    <dbReference type="NCBI Taxonomy" id="1070528"/>
    <lineage>
        <taxon>unclassified sequences</taxon>
        <taxon>metagenomes</taxon>
        <taxon>organismal metagenomes</taxon>
    </lineage>
</organism>
<evidence type="ECO:0000313" key="1">
    <source>
        <dbReference type="EMBL" id="QHU14000.1"/>
    </source>
</evidence>
<protein>
    <submittedName>
        <fullName evidence="1">Uncharacterized protein</fullName>
    </submittedName>
</protein>
<proteinExistence type="predicted"/>
<dbReference type="EMBL" id="MN740829">
    <property type="protein sequence ID" value="QHU14000.1"/>
    <property type="molecule type" value="Genomic_DNA"/>
</dbReference>
<sequence length="231" mass="26094">MATISLEAFDANLRGKYVQWIVTSSDNCSLPQGFQDQILSGHPNFQTTILILSKQDAKAWLLAYSWDLTFIPESNTDWSLLLSILQHMKKPILVVTTPQCKVPDAFWQKCITQSVPATTCVALRTTAADHSNALPTTLFYPPLQEYTEDEFVKFNQTLHPLLKAGLQTLDLRTLYKELRGSGASLCLSQIDSRMGYSPMWFYPEINGALRLHVSDLRKILRTVTERLAEAI</sequence>
<reference evidence="1" key="1">
    <citation type="journal article" date="2020" name="Nature">
        <title>Giant virus diversity and host interactions through global metagenomics.</title>
        <authorList>
            <person name="Schulz F."/>
            <person name="Roux S."/>
            <person name="Paez-Espino D."/>
            <person name="Jungbluth S."/>
            <person name="Walsh D.A."/>
            <person name="Denef V.J."/>
            <person name="McMahon K.D."/>
            <person name="Konstantinidis K.T."/>
            <person name="Eloe-Fadrosh E.A."/>
            <person name="Kyrpides N.C."/>
            <person name="Woyke T."/>
        </authorList>
    </citation>
    <scope>NUCLEOTIDE SEQUENCE</scope>
    <source>
        <strain evidence="1">GVMAG-S-1101182-85</strain>
    </source>
</reference>
<dbReference type="AlphaFoldDB" id="A0A6C0KAZ5"/>